<name>A0ABV0P375_9TELE</name>
<organism evidence="2 3">
    <name type="scientific">Goodea atripinnis</name>
    <dbReference type="NCBI Taxonomy" id="208336"/>
    <lineage>
        <taxon>Eukaryota</taxon>
        <taxon>Metazoa</taxon>
        <taxon>Chordata</taxon>
        <taxon>Craniata</taxon>
        <taxon>Vertebrata</taxon>
        <taxon>Euteleostomi</taxon>
        <taxon>Actinopterygii</taxon>
        <taxon>Neopterygii</taxon>
        <taxon>Teleostei</taxon>
        <taxon>Neoteleostei</taxon>
        <taxon>Acanthomorphata</taxon>
        <taxon>Ovalentaria</taxon>
        <taxon>Atherinomorphae</taxon>
        <taxon>Cyprinodontiformes</taxon>
        <taxon>Goodeidae</taxon>
        <taxon>Goodea</taxon>
    </lineage>
</organism>
<comment type="caution">
    <text evidence="2">The sequence shown here is derived from an EMBL/GenBank/DDBJ whole genome shotgun (WGS) entry which is preliminary data.</text>
</comment>
<evidence type="ECO:0000256" key="1">
    <source>
        <dbReference type="SAM" id="MobiDB-lite"/>
    </source>
</evidence>
<proteinExistence type="predicted"/>
<accession>A0ABV0P375</accession>
<protein>
    <submittedName>
        <fullName evidence="2">Uncharacterized protein</fullName>
    </submittedName>
</protein>
<reference evidence="2 3" key="1">
    <citation type="submission" date="2021-06" db="EMBL/GenBank/DDBJ databases">
        <authorList>
            <person name="Palmer J.M."/>
        </authorList>
    </citation>
    <scope>NUCLEOTIDE SEQUENCE [LARGE SCALE GENOMIC DNA]</scope>
    <source>
        <strain evidence="2 3">GA_2019</strain>
        <tissue evidence="2">Muscle</tissue>
    </source>
</reference>
<gene>
    <name evidence="2" type="ORF">GOODEAATRI_011148</name>
</gene>
<evidence type="ECO:0000313" key="2">
    <source>
        <dbReference type="EMBL" id="MEQ2178171.1"/>
    </source>
</evidence>
<feature type="region of interest" description="Disordered" evidence="1">
    <location>
        <begin position="41"/>
        <end position="74"/>
    </location>
</feature>
<keyword evidence="3" id="KW-1185">Reference proteome</keyword>
<dbReference type="Proteomes" id="UP001476798">
    <property type="component" value="Unassembled WGS sequence"/>
</dbReference>
<dbReference type="EMBL" id="JAHRIO010060645">
    <property type="protein sequence ID" value="MEQ2178171.1"/>
    <property type="molecule type" value="Genomic_DNA"/>
</dbReference>
<sequence>MRFPISLTFPQSTTISEFQFSGDCGTQEKLSLRATDFRTTVHPAAVPGSGSANQSDGSKGRKSGQADSNPGNSR</sequence>
<feature type="compositionally biased region" description="Polar residues" evidence="1">
    <location>
        <begin position="65"/>
        <end position="74"/>
    </location>
</feature>
<evidence type="ECO:0000313" key="3">
    <source>
        <dbReference type="Proteomes" id="UP001476798"/>
    </source>
</evidence>